<dbReference type="AlphaFoldDB" id="A0A0U2X2L1"/>
<reference evidence="2 3" key="1">
    <citation type="submission" date="2015-03" db="EMBL/GenBank/DDBJ databases">
        <authorList>
            <person name="Murphy D."/>
        </authorList>
    </citation>
    <scope>NUCLEOTIDE SEQUENCE [LARGE SCALE GENOMIC DNA]</scope>
    <source>
        <strain evidence="2 3">KMM 520</strain>
    </source>
</reference>
<evidence type="ECO:0000256" key="1">
    <source>
        <dbReference type="SAM" id="SignalP"/>
    </source>
</evidence>
<name>A0A0U2X2L1_9GAMM</name>
<accession>A0A0U2X2L1</accession>
<gene>
    <name evidence="2" type="ORF">PTRA_b0384</name>
</gene>
<dbReference type="PATRIC" id="fig|1315283.4.peg.3461"/>
<keyword evidence="1" id="KW-0732">Signal</keyword>
<dbReference type="KEGG" id="ptn:PTRA_b0384"/>
<dbReference type="Proteomes" id="UP000065261">
    <property type="component" value="Chromosome II"/>
</dbReference>
<dbReference type="RefSeq" id="WP_058374878.1">
    <property type="nucleotide sequence ID" value="NZ_CP011035.1"/>
</dbReference>
<dbReference type="EMBL" id="CP011035">
    <property type="protein sequence ID" value="ALS34872.1"/>
    <property type="molecule type" value="Genomic_DNA"/>
</dbReference>
<evidence type="ECO:0000313" key="3">
    <source>
        <dbReference type="Proteomes" id="UP000065261"/>
    </source>
</evidence>
<dbReference type="OrthoDB" id="5857647at2"/>
<feature type="chain" id="PRO_5006834039" description="Flagellar assembly protein T N-terminal domain-containing protein" evidence="1">
    <location>
        <begin position="18"/>
        <end position="455"/>
    </location>
</feature>
<organism evidence="2">
    <name type="scientific">Pseudoalteromonas translucida KMM 520</name>
    <dbReference type="NCBI Taxonomy" id="1315283"/>
    <lineage>
        <taxon>Bacteria</taxon>
        <taxon>Pseudomonadati</taxon>
        <taxon>Pseudomonadota</taxon>
        <taxon>Gammaproteobacteria</taxon>
        <taxon>Alteromonadales</taxon>
        <taxon>Pseudoalteromonadaceae</taxon>
        <taxon>Pseudoalteromonas</taxon>
    </lineage>
</organism>
<evidence type="ECO:0008006" key="4">
    <source>
        <dbReference type="Google" id="ProtNLM"/>
    </source>
</evidence>
<sequence length="455" mass="49191">MIKKLCLLALCSLSVQAQVDVLADGTLQTQACAYGRGGTAISGAKAQASAELISFIKGNKSLTTQSAQQHLTTNLTDDAANLYEQQRTTMIEGLSAGAVPLNYSTPTLSGNDTCMTVSLNPQELGEIQEQSWQQATQDISVTVIGQGWKKEGKTALINAEQDALQRAVSQVVGVWLTQQHTQSSSMSMDIVDGNESTNMQELIGQQLSSHSEGLVKEWQTLQSKQLKNGGVEITIMAVVEKAPLIQQASQLLSMIGSPRVQVIAPEPLKTELKVWLSEQGIEVGDAASLVIYAQSDVIKRGNNRQLRLSVNVRDLAGNIYGNWKNDPSFMSLPDDPYVEKDLMAVHLASESQSKALHSTLNTAFTQVVARGGLVREVLLPSNKLTQPEKLHAVLSTLGGVSDVAIDKRSDYTVASLRYKGNTGELAHALDQALATITVKTLSKITIENDFTLRYK</sequence>
<proteinExistence type="predicted"/>
<protein>
    <recommendedName>
        <fullName evidence="4">Flagellar assembly protein T N-terminal domain-containing protein</fullName>
    </recommendedName>
</protein>
<feature type="signal peptide" evidence="1">
    <location>
        <begin position="1"/>
        <end position="17"/>
    </location>
</feature>
<evidence type="ECO:0000313" key="2">
    <source>
        <dbReference type="EMBL" id="ALS34872.1"/>
    </source>
</evidence>